<comment type="caution">
    <text evidence="3">The sequence shown here is derived from an EMBL/GenBank/DDBJ whole genome shotgun (WGS) entry which is preliminary data.</text>
</comment>
<evidence type="ECO:0000313" key="3">
    <source>
        <dbReference type="EMBL" id="CAG8438259.1"/>
    </source>
</evidence>
<dbReference type="Gene3D" id="3.40.30.10">
    <property type="entry name" value="Glutaredoxin"/>
    <property type="match status" value="1"/>
</dbReference>
<accession>A0A9N8YKA9</accession>
<sequence>MSANQSTQTVVNLPLNEETIQLRQDAIKSHLPRVSIEYCVQCRWMAQELLITFNDLLGEVALIPGSKAIFKVHINGELIWDRKQEGRFPEMKELKTLIRNKIAPDMNLGHSDADKKGESAKTTATNDDISVNKTTGGCKDCT</sequence>
<name>A0A9N8YKA9_FUNMO</name>
<dbReference type="InterPro" id="IPR036249">
    <property type="entry name" value="Thioredoxin-like_sf"/>
</dbReference>
<dbReference type="AlphaFoldDB" id="A0A9N8YKA9"/>
<dbReference type="PANTHER" id="PTHR36417:SF2">
    <property type="entry name" value="SELENOPROTEIN DOMAIN PROTEIN (AFU_ORTHOLOGUE AFUA_1G05220)"/>
    <property type="match status" value="1"/>
</dbReference>
<protein>
    <submittedName>
        <fullName evidence="3">3861_t:CDS:1</fullName>
    </submittedName>
</protein>
<reference evidence="3" key="1">
    <citation type="submission" date="2021-06" db="EMBL/GenBank/DDBJ databases">
        <authorList>
            <person name="Kallberg Y."/>
            <person name="Tangrot J."/>
            <person name="Rosling A."/>
        </authorList>
    </citation>
    <scope>NUCLEOTIDE SEQUENCE</scope>
    <source>
        <strain evidence="3">87-6 pot B 2015</strain>
    </source>
</reference>
<keyword evidence="4" id="KW-1185">Reference proteome</keyword>
<dbReference type="PANTHER" id="PTHR36417">
    <property type="entry name" value="SELENOPROTEIN DOMAIN PROTEIN (AFU_ORTHOLOGUE AFUA_1G05220)"/>
    <property type="match status" value="1"/>
</dbReference>
<dbReference type="InterPro" id="IPR011893">
    <property type="entry name" value="Selenoprotein_Rdx-typ"/>
</dbReference>
<dbReference type="SUPFAM" id="SSF52833">
    <property type="entry name" value="Thioredoxin-like"/>
    <property type="match status" value="1"/>
</dbReference>
<feature type="compositionally biased region" description="Polar residues" evidence="2">
    <location>
        <begin position="120"/>
        <end position="129"/>
    </location>
</feature>
<keyword evidence="1" id="KW-0676">Redox-active center</keyword>
<dbReference type="Proteomes" id="UP000789375">
    <property type="component" value="Unassembled WGS sequence"/>
</dbReference>
<organism evidence="3 4">
    <name type="scientific">Funneliformis mosseae</name>
    <name type="common">Endomycorrhizal fungus</name>
    <name type="synonym">Glomus mosseae</name>
    <dbReference type="NCBI Taxonomy" id="27381"/>
    <lineage>
        <taxon>Eukaryota</taxon>
        <taxon>Fungi</taxon>
        <taxon>Fungi incertae sedis</taxon>
        <taxon>Mucoromycota</taxon>
        <taxon>Glomeromycotina</taxon>
        <taxon>Glomeromycetes</taxon>
        <taxon>Glomerales</taxon>
        <taxon>Glomeraceae</taxon>
        <taxon>Funneliformis</taxon>
    </lineage>
</organism>
<gene>
    <name evidence="3" type="ORF">FMOSSE_LOCUS589</name>
</gene>
<evidence type="ECO:0000256" key="2">
    <source>
        <dbReference type="SAM" id="MobiDB-lite"/>
    </source>
</evidence>
<dbReference type="NCBIfam" id="TIGR02174">
    <property type="entry name" value="CXXU_selWTH"/>
    <property type="match status" value="1"/>
</dbReference>
<dbReference type="EMBL" id="CAJVPP010000057">
    <property type="protein sequence ID" value="CAG8438259.1"/>
    <property type="molecule type" value="Genomic_DNA"/>
</dbReference>
<evidence type="ECO:0000256" key="1">
    <source>
        <dbReference type="ARBA" id="ARBA00023284"/>
    </source>
</evidence>
<evidence type="ECO:0000313" key="4">
    <source>
        <dbReference type="Proteomes" id="UP000789375"/>
    </source>
</evidence>
<dbReference type="Pfam" id="PF10262">
    <property type="entry name" value="Rdx"/>
    <property type="match status" value="1"/>
</dbReference>
<proteinExistence type="predicted"/>
<feature type="region of interest" description="Disordered" evidence="2">
    <location>
        <begin position="108"/>
        <end position="129"/>
    </location>
</feature>